<gene>
    <name evidence="7" type="ORF">BDV25DRAFT_148951</name>
</gene>
<keyword evidence="8" id="KW-1185">Reference proteome</keyword>
<keyword evidence="2" id="KW-0805">Transcription regulation</keyword>
<dbReference type="Proteomes" id="UP000325780">
    <property type="component" value="Unassembled WGS sequence"/>
</dbReference>
<comment type="subcellular location">
    <subcellularLocation>
        <location evidence="1">Nucleus</location>
    </subcellularLocation>
</comment>
<evidence type="ECO:0000256" key="2">
    <source>
        <dbReference type="ARBA" id="ARBA00023015"/>
    </source>
</evidence>
<proteinExistence type="predicted"/>
<sequence>MTNMNTSIAMDSHHVPISHADCGPKRLRRACNLCHRMKLRCSGTSPCSRCHDAGSDCVYSFAAKIGKPKGSRNKKTIARIQHQSTTGLERATVSPPLNPVRPLGPDLDGQGMTGSMLSPVTSLSDHTMFLNPELDSESQSAGIHQMPLPRGQNASVTSSYTSDPTLFDWAADLPSSVSAIDAFLVNECSAKETEPSQQSWITHQFDQLVQQQHDANHTGNCDCLRAQFESLCRTKGVETDQPHTRDDTNFATTLNALAVSQGLLDCYRCANDAETSMAIIMSVDLIFRRLETLATAPPDTLKELRLRLGDQEIVGPAPLSVMRETLIKLARDQVEQVFGRIQARIGRLFTQAQSVTNGDVDNLYSMQLQLGMMRLNILYQRLRASLI</sequence>
<evidence type="ECO:0000259" key="6">
    <source>
        <dbReference type="PROSITE" id="PS50048"/>
    </source>
</evidence>
<dbReference type="PROSITE" id="PS50048">
    <property type="entry name" value="ZN2_CY6_FUNGAL_2"/>
    <property type="match status" value="1"/>
</dbReference>
<dbReference type="GO" id="GO:0045944">
    <property type="term" value="P:positive regulation of transcription by RNA polymerase II"/>
    <property type="evidence" value="ECO:0007669"/>
    <property type="project" value="TreeGrafter"/>
</dbReference>
<dbReference type="InterPro" id="IPR001138">
    <property type="entry name" value="Zn2Cys6_DnaBD"/>
</dbReference>
<reference evidence="7 8" key="1">
    <citation type="submission" date="2019-04" db="EMBL/GenBank/DDBJ databases">
        <title>Friends and foes A comparative genomics study of 23 Aspergillus species from section Flavi.</title>
        <authorList>
            <consortium name="DOE Joint Genome Institute"/>
            <person name="Kjaerbolling I."/>
            <person name="Vesth T."/>
            <person name="Frisvad J.C."/>
            <person name="Nybo J.L."/>
            <person name="Theobald S."/>
            <person name="Kildgaard S."/>
            <person name="Isbrandt T."/>
            <person name="Kuo A."/>
            <person name="Sato A."/>
            <person name="Lyhne E.K."/>
            <person name="Kogle M.E."/>
            <person name="Wiebenga A."/>
            <person name="Kun R.S."/>
            <person name="Lubbers R.J."/>
            <person name="Makela M.R."/>
            <person name="Barry K."/>
            <person name="Chovatia M."/>
            <person name="Clum A."/>
            <person name="Daum C."/>
            <person name="Haridas S."/>
            <person name="He G."/>
            <person name="LaButti K."/>
            <person name="Lipzen A."/>
            <person name="Mondo S."/>
            <person name="Riley R."/>
            <person name="Salamov A."/>
            <person name="Simmons B.A."/>
            <person name="Magnuson J.K."/>
            <person name="Henrissat B."/>
            <person name="Mortensen U.H."/>
            <person name="Larsen T.O."/>
            <person name="Devries R.P."/>
            <person name="Grigoriev I.V."/>
            <person name="Machida M."/>
            <person name="Baker S.E."/>
            <person name="Andersen M.R."/>
        </authorList>
    </citation>
    <scope>NUCLEOTIDE SEQUENCE [LARGE SCALE GENOMIC DNA]</scope>
    <source>
        <strain evidence="7 8">IBT 18842</strain>
    </source>
</reference>
<dbReference type="GO" id="GO:0043565">
    <property type="term" value="F:sequence-specific DNA binding"/>
    <property type="evidence" value="ECO:0007669"/>
    <property type="project" value="TreeGrafter"/>
</dbReference>
<dbReference type="InterPro" id="IPR036864">
    <property type="entry name" value="Zn2-C6_fun-type_DNA-bd_sf"/>
</dbReference>
<dbReference type="GO" id="GO:0000981">
    <property type="term" value="F:DNA-binding transcription factor activity, RNA polymerase II-specific"/>
    <property type="evidence" value="ECO:0007669"/>
    <property type="project" value="InterPro"/>
</dbReference>
<evidence type="ECO:0000313" key="8">
    <source>
        <dbReference type="Proteomes" id="UP000325780"/>
    </source>
</evidence>
<keyword evidence="5" id="KW-0539">Nucleus</keyword>
<evidence type="ECO:0000313" key="7">
    <source>
        <dbReference type="EMBL" id="KAE8153687.1"/>
    </source>
</evidence>
<organism evidence="7 8">
    <name type="scientific">Aspergillus avenaceus</name>
    <dbReference type="NCBI Taxonomy" id="36643"/>
    <lineage>
        <taxon>Eukaryota</taxon>
        <taxon>Fungi</taxon>
        <taxon>Dikarya</taxon>
        <taxon>Ascomycota</taxon>
        <taxon>Pezizomycotina</taxon>
        <taxon>Eurotiomycetes</taxon>
        <taxon>Eurotiomycetidae</taxon>
        <taxon>Eurotiales</taxon>
        <taxon>Aspergillaceae</taxon>
        <taxon>Aspergillus</taxon>
        <taxon>Aspergillus subgen. Circumdati</taxon>
    </lineage>
</organism>
<dbReference type="OrthoDB" id="4330117at2759"/>
<dbReference type="AlphaFoldDB" id="A0A5N6U4X0"/>
<keyword evidence="3" id="KW-0238">DNA-binding</keyword>
<feature type="domain" description="Zn(2)-C6 fungal-type" evidence="6">
    <location>
        <begin position="30"/>
        <end position="59"/>
    </location>
</feature>
<name>A0A5N6U4X0_ASPAV</name>
<dbReference type="InterPro" id="IPR051711">
    <property type="entry name" value="Stress_Response_Reg"/>
</dbReference>
<dbReference type="PROSITE" id="PS00463">
    <property type="entry name" value="ZN2_CY6_FUNGAL_1"/>
    <property type="match status" value="1"/>
</dbReference>
<evidence type="ECO:0000256" key="5">
    <source>
        <dbReference type="ARBA" id="ARBA00023242"/>
    </source>
</evidence>
<evidence type="ECO:0000256" key="1">
    <source>
        <dbReference type="ARBA" id="ARBA00004123"/>
    </source>
</evidence>
<dbReference type="PANTHER" id="PTHR47540">
    <property type="entry name" value="THIAMINE REPRESSIBLE GENES REGULATORY PROTEIN THI5"/>
    <property type="match status" value="1"/>
</dbReference>
<dbReference type="Gene3D" id="4.10.240.10">
    <property type="entry name" value="Zn(2)-C6 fungal-type DNA-binding domain"/>
    <property type="match status" value="1"/>
</dbReference>
<dbReference type="PANTHER" id="PTHR47540:SF6">
    <property type="entry name" value="ZN(II)2CYS6 TRANSCRIPTION FACTOR (EUROFUNG)"/>
    <property type="match status" value="1"/>
</dbReference>
<dbReference type="SUPFAM" id="SSF57701">
    <property type="entry name" value="Zn2/Cys6 DNA-binding domain"/>
    <property type="match status" value="1"/>
</dbReference>
<accession>A0A5N6U4X0</accession>
<protein>
    <recommendedName>
        <fullName evidence="6">Zn(2)-C6 fungal-type domain-containing protein</fullName>
    </recommendedName>
</protein>
<dbReference type="GO" id="GO:0008270">
    <property type="term" value="F:zinc ion binding"/>
    <property type="evidence" value="ECO:0007669"/>
    <property type="project" value="InterPro"/>
</dbReference>
<keyword evidence="4" id="KW-0804">Transcription</keyword>
<evidence type="ECO:0000256" key="4">
    <source>
        <dbReference type="ARBA" id="ARBA00023163"/>
    </source>
</evidence>
<dbReference type="SMART" id="SM00066">
    <property type="entry name" value="GAL4"/>
    <property type="match status" value="1"/>
</dbReference>
<evidence type="ECO:0000256" key="3">
    <source>
        <dbReference type="ARBA" id="ARBA00023125"/>
    </source>
</evidence>
<dbReference type="Pfam" id="PF00172">
    <property type="entry name" value="Zn_clus"/>
    <property type="match status" value="1"/>
</dbReference>
<dbReference type="CDD" id="cd00067">
    <property type="entry name" value="GAL4"/>
    <property type="match status" value="1"/>
</dbReference>
<dbReference type="EMBL" id="ML742036">
    <property type="protein sequence ID" value="KAE8153687.1"/>
    <property type="molecule type" value="Genomic_DNA"/>
</dbReference>
<dbReference type="GO" id="GO:0005634">
    <property type="term" value="C:nucleus"/>
    <property type="evidence" value="ECO:0007669"/>
    <property type="project" value="UniProtKB-SubCell"/>
</dbReference>